<dbReference type="Pfam" id="PF02558">
    <property type="entry name" value="ApbA"/>
    <property type="match status" value="1"/>
</dbReference>
<evidence type="ECO:0000256" key="2">
    <source>
        <dbReference type="ARBA" id="ARBA00022857"/>
    </source>
</evidence>
<dbReference type="InterPro" id="IPR013328">
    <property type="entry name" value="6PGD_dom2"/>
</dbReference>
<dbReference type="PANTHER" id="PTHR21708:SF26">
    <property type="entry name" value="2-DEHYDROPANTOATE 2-REDUCTASE"/>
    <property type="match status" value="1"/>
</dbReference>
<comment type="similarity">
    <text evidence="1 4">Belongs to the ketopantoate reductase family.</text>
</comment>
<organism evidence="7 8">
    <name type="scientific">Clostridium algifaecis</name>
    <dbReference type="NCBI Taxonomy" id="1472040"/>
    <lineage>
        <taxon>Bacteria</taxon>
        <taxon>Bacillati</taxon>
        <taxon>Bacillota</taxon>
        <taxon>Clostridia</taxon>
        <taxon>Eubacteriales</taxon>
        <taxon>Clostridiaceae</taxon>
        <taxon>Clostridium</taxon>
    </lineage>
</organism>
<dbReference type="PANTHER" id="PTHR21708">
    <property type="entry name" value="PROBABLE 2-DEHYDROPANTOATE 2-REDUCTASE"/>
    <property type="match status" value="1"/>
</dbReference>
<dbReference type="EC" id="1.1.1.169" evidence="4"/>
<proteinExistence type="inferred from homology"/>
<evidence type="ECO:0000256" key="4">
    <source>
        <dbReference type="RuleBase" id="RU362068"/>
    </source>
</evidence>
<dbReference type="InterPro" id="IPR036291">
    <property type="entry name" value="NAD(P)-bd_dom_sf"/>
</dbReference>
<gene>
    <name evidence="7" type="ORF">J2Z42_000652</name>
</gene>
<evidence type="ECO:0000313" key="7">
    <source>
        <dbReference type="EMBL" id="MBP2031987.1"/>
    </source>
</evidence>
<dbReference type="InterPro" id="IPR051402">
    <property type="entry name" value="KPR-Related"/>
</dbReference>
<feature type="domain" description="Ketopantoate reductase N-terminal" evidence="5">
    <location>
        <begin position="9"/>
        <end position="154"/>
    </location>
</feature>
<keyword evidence="4" id="KW-0566">Pantothenate biosynthesis</keyword>
<dbReference type="Pfam" id="PF08546">
    <property type="entry name" value="ApbA_C"/>
    <property type="match status" value="1"/>
</dbReference>
<dbReference type="InterPro" id="IPR003710">
    <property type="entry name" value="ApbA"/>
</dbReference>
<evidence type="ECO:0000256" key="3">
    <source>
        <dbReference type="ARBA" id="ARBA00023002"/>
    </source>
</evidence>
<evidence type="ECO:0000313" key="8">
    <source>
        <dbReference type="Proteomes" id="UP001519307"/>
    </source>
</evidence>
<comment type="catalytic activity">
    <reaction evidence="4">
        <text>(R)-pantoate + NADP(+) = 2-dehydropantoate + NADPH + H(+)</text>
        <dbReference type="Rhea" id="RHEA:16233"/>
        <dbReference type="ChEBI" id="CHEBI:11561"/>
        <dbReference type="ChEBI" id="CHEBI:15378"/>
        <dbReference type="ChEBI" id="CHEBI:15980"/>
        <dbReference type="ChEBI" id="CHEBI:57783"/>
        <dbReference type="ChEBI" id="CHEBI:58349"/>
        <dbReference type="EC" id="1.1.1.169"/>
    </reaction>
</comment>
<comment type="pathway">
    <text evidence="4">Cofactor biosynthesis; (R)-pantothenate biosynthesis; (R)-pantoate from 3-methyl-2-oxobutanoate: step 2/2.</text>
</comment>
<reference evidence="7 8" key="1">
    <citation type="submission" date="2021-03" db="EMBL/GenBank/DDBJ databases">
        <title>Genomic Encyclopedia of Type Strains, Phase IV (KMG-IV): sequencing the most valuable type-strain genomes for metagenomic binning, comparative biology and taxonomic classification.</title>
        <authorList>
            <person name="Goeker M."/>
        </authorList>
    </citation>
    <scope>NUCLEOTIDE SEQUENCE [LARGE SCALE GENOMIC DNA]</scope>
    <source>
        <strain evidence="7 8">DSM 28783</strain>
    </source>
</reference>
<dbReference type="SUPFAM" id="SSF48179">
    <property type="entry name" value="6-phosphogluconate dehydrogenase C-terminal domain-like"/>
    <property type="match status" value="1"/>
</dbReference>
<sequence>MVKKIKNVSIIGMGAIGCAYVSEISNNIDDVNIRIIAEGERAERYKKDGFIINGKKYFYHVVDPDEKCEVADLLIFSVKFDHLDEAIQQVKNHVGKDTIILSLLNGITSEEIIGKVYGMEKVLYSISVGVGAVRENNEVMFKTFENIGCIYFGEKNNDVISEKVLAAQDFFDRAKIKYQVPKDMIKMLWWKLMVNVGVNQTSAVLKANYRVFQDQSAAREIMEGAMREVILISKKAEVNLDEQDMNDWMKILNKLSPIVKTSMFQDVQARRKTEIDIFGGAVVKLGKKYNVATPINATLYNIIKVIETLY</sequence>
<evidence type="ECO:0000256" key="1">
    <source>
        <dbReference type="ARBA" id="ARBA00007870"/>
    </source>
</evidence>
<dbReference type="Proteomes" id="UP001519307">
    <property type="component" value="Unassembled WGS sequence"/>
</dbReference>
<keyword evidence="3 4" id="KW-0560">Oxidoreductase</keyword>
<dbReference type="NCBIfam" id="TIGR00745">
    <property type="entry name" value="apbA_panE"/>
    <property type="match status" value="1"/>
</dbReference>
<protein>
    <recommendedName>
        <fullName evidence="4">2-dehydropantoate 2-reductase</fullName>
        <ecNumber evidence="4">1.1.1.169</ecNumber>
    </recommendedName>
    <alternativeName>
        <fullName evidence="4">Ketopantoate reductase</fullName>
    </alternativeName>
</protein>
<comment type="caution">
    <text evidence="7">The sequence shown here is derived from an EMBL/GenBank/DDBJ whole genome shotgun (WGS) entry which is preliminary data.</text>
</comment>
<dbReference type="EMBL" id="JAGGLM010000002">
    <property type="protein sequence ID" value="MBP2031987.1"/>
    <property type="molecule type" value="Genomic_DNA"/>
</dbReference>
<dbReference type="Gene3D" id="1.10.1040.10">
    <property type="entry name" value="N-(1-d-carboxylethyl)-l-norvaline Dehydrogenase, domain 2"/>
    <property type="match status" value="1"/>
</dbReference>
<feature type="domain" description="Ketopantoate reductase C-terminal" evidence="6">
    <location>
        <begin position="183"/>
        <end position="307"/>
    </location>
</feature>
<dbReference type="Gene3D" id="3.40.50.720">
    <property type="entry name" value="NAD(P)-binding Rossmann-like Domain"/>
    <property type="match status" value="1"/>
</dbReference>
<dbReference type="InterPro" id="IPR013332">
    <property type="entry name" value="KPR_N"/>
</dbReference>
<dbReference type="InterPro" id="IPR008927">
    <property type="entry name" value="6-PGluconate_DH-like_C_sf"/>
</dbReference>
<keyword evidence="2 4" id="KW-0521">NADP</keyword>
<dbReference type="PROSITE" id="PS51257">
    <property type="entry name" value="PROKAR_LIPOPROTEIN"/>
    <property type="match status" value="1"/>
</dbReference>
<evidence type="ECO:0000259" key="6">
    <source>
        <dbReference type="Pfam" id="PF08546"/>
    </source>
</evidence>
<comment type="function">
    <text evidence="4">Catalyzes the NADPH-dependent reduction of ketopantoate into pantoic acid.</text>
</comment>
<evidence type="ECO:0000259" key="5">
    <source>
        <dbReference type="Pfam" id="PF02558"/>
    </source>
</evidence>
<dbReference type="SUPFAM" id="SSF51735">
    <property type="entry name" value="NAD(P)-binding Rossmann-fold domains"/>
    <property type="match status" value="1"/>
</dbReference>
<keyword evidence="8" id="KW-1185">Reference proteome</keyword>
<dbReference type="RefSeq" id="WP_209700922.1">
    <property type="nucleotide sequence ID" value="NZ_JAGGLM010000002.1"/>
</dbReference>
<accession>A0ABS4KPM8</accession>
<dbReference type="GO" id="GO:0008677">
    <property type="term" value="F:2-dehydropantoate 2-reductase activity"/>
    <property type="evidence" value="ECO:0007669"/>
    <property type="project" value="UniProtKB-EC"/>
</dbReference>
<dbReference type="InterPro" id="IPR013752">
    <property type="entry name" value="KPA_reductase"/>
</dbReference>
<name>A0ABS4KPM8_9CLOT</name>